<dbReference type="OrthoDB" id="690068at2759"/>
<keyword evidence="8" id="KW-1185">Reference proteome</keyword>
<name>A0A165MA04_EXIGL</name>
<dbReference type="SUPFAM" id="SSF47459">
    <property type="entry name" value="HLH, helix-loop-helix DNA-binding domain"/>
    <property type="match status" value="1"/>
</dbReference>
<feature type="compositionally biased region" description="Low complexity" evidence="5">
    <location>
        <begin position="134"/>
        <end position="156"/>
    </location>
</feature>
<dbReference type="GO" id="GO:0046983">
    <property type="term" value="F:protein dimerization activity"/>
    <property type="evidence" value="ECO:0007669"/>
    <property type="project" value="InterPro"/>
</dbReference>
<dbReference type="PROSITE" id="PS50888">
    <property type="entry name" value="BHLH"/>
    <property type="match status" value="1"/>
</dbReference>
<dbReference type="PANTHER" id="PTHR46117">
    <property type="entry name" value="FI24210P1"/>
    <property type="match status" value="1"/>
</dbReference>
<dbReference type="Pfam" id="PF00010">
    <property type="entry name" value="HLH"/>
    <property type="match status" value="1"/>
</dbReference>
<dbReference type="InParanoid" id="A0A165MA04"/>
<evidence type="ECO:0000256" key="5">
    <source>
        <dbReference type="SAM" id="MobiDB-lite"/>
    </source>
</evidence>
<evidence type="ECO:0000256" key="4">
    <source>
        <dbReference type="ARBA" id="ARBA00023242"/>
    </source>
</evidence>
<dbReference type="SMART" id="SM00353">
    <property type="entry name" value="HLH"/>
    <property type="match status" value="1"/>
</dbReference>
<evidence type="ECO:0000256" key="3">
    <source>
        <dbReference type="ARBA" id="ARBA00023163"/>
    </source>
</evidence>
<dbReference type="GO" id="GO:0000981">
    <property type="term" value="F:DNA-binding transcription factor activity, RNA polymerase II-specific"/>
    <property type="evidence" value="ECO:0007669"/>
    <property type="project" value="TreeGrafter"/>
</dbReference>
<accession>A0A165MA04</accession>
<sequence length="296" mass="31496">MSSPSPSLTDDEHDSYHPPGSPAASGSGQPTVSKRGRKPAPGSRAAREAQRKSQHSVIEKRRREKINETMSALRTLLADGYCPPHGTAEVEAQESTSKPTKKAQDFKLEVLTRSVDYIHQLLDKITNLETQLKSAPQQETPSTSTTPTTAQSSDAALGKRKRDEGSVPVAAPPNSSRLPSISSLLNPQLPSPPMSAPMRPTMHDIPPILTLPAARSQKPPSPDSANWTPDEEHVASLLLNISSNRSDSPTSPQASRHAPVYRGDAETSKRARIGAPIGGPVSMTPAGMLGLRPASG</sequence>
<comment type="subcellular location">
    <subcellularLocation>
        <location evidence="1">Nucleus</location>
    </subcellularLocation>
</comment>
<dbReference type="Proteomes" id="UP000077266">
    <property type="component" value="Unassembled WGS sequence"/>
</dbReference>
<evidence type="ECO:0000313" key="8">
    <source>
        <dbReference type="Proteomes" id="UP000077266"/>
    </source>
</evidence>
<keyword evidence="2" id="KW-0805">Transcription regulation</keyword>
<dbReference type="STRING" id="1314781.A0A165MA04"/>
<evidence type="ECO:0000313" key="7">
    <source>
        <dbReference type="EMBL" id="KZV98971.1"/>
    </source>
</evidence>
<reference evidence="7 8" key="1">
    <citation type="journal article" date="2016" name="Mol. Biol. Evol.">
        <title>Comparative Genomics of Early-Diverging Mushroom-Forming Fungi Provides Insights into the Origins of Lignocellulose Decay Capabilities.</title>
        <authorList>
            <person name="Nagy L.G."/>
            <person name="Riley R."/>
            <person name="Tritt A."/>
            <person name="Adam C."/>
            <person name="Daum C."/>
            <person name="Floudas D."/>
            <person name="Sun H."/>
            <person name="Yadav J.S."/>
            <person name="Pangilinan J."/>
            <person name="Larsson K.H."/>
            <person name="Matsuura K."/>
            <person name="Barry K."/>
            <person name="Labutti K."/>
            <person name="Kuo R."/>
            <person name="Ohm R.A."/>
            <person name="Bhattacharya S.S."/>
            <person name="Shirouzu T."/>
            <person name="Yoshinaga Y."/>
            <person name="Martin F.M."/>
            <person name="Grigoriev I.V."/>
            <person name="Hibbett D.S."/>
        </authorList>
    </citation>
    <scope>NUCLEOTIDE SEQUENCE [LARGE SCALE GENOMIC DNA]</scope>
    <source>
        <strain evidence="7 8">HHB12029</strain>
    </source>
</reference>
<feature type="compositionally biased region" description="Basic and acidic residues" evidence="5">
    <location>
        <begin position="45"/>
        <end position="65"/>
    </location>
</feature>
<dbReference type="GO" id="GO:0005634">
    <property type="term" value="C:nucleus"/>
    <property type="evidence" value="ECO:0007669"/>
    <property type="project" value="UniProtKB-SubCell"/>
</dbReference>
<dbReference type="Gene3D" id="4.10.280.10">
    <property type="entry name" value="Helix-loop-helix DNA-binding domain"/>
    <property type="match status" value="1"/>
</dbReference>
<keyword evidence="3" id="KW-0804">Transcription</keyword>
<evidence type="ECO:0000259" key="6">
    <source>
        <dbReference type="PROSITE" id="PS50888"/>
    </source>
</evidence>
<gene>
    <name evidence="7" type="ORF">EXIGLDRAFT_726461</name>
</gene>
<dbReference type="PANTHER" id="PTHR46117:SF3">
    <property type="entry name" value="FI24210P1"/>
    <property type="match status" value="1"/>
</dbReference>
<evidence type="ECO:0000256" key="1">
    <source>
        <dbReference type="ARBA" id="ARBA00004123"/>
    </source>
</evidence>
<dbReference type="InterPro" id="IPR036638">
    <property type="entry name" value="HLH_DNA-bd_sf"/>
</dbReference>
<dbReference type="GO" id="GO:0000978">
    <property type="term" value="F:RNA polymerase II cis-regulatory region sequence-specific DNA binding"/>
    <property type="evidence" value="ECO:0007669"/>
    <property type="project" value="TreeGrafter"/>
</dbReference>
<feature type="compositionally biased region" description="Low complexity" evidence="5">
    <location>
        <begin position="178"/>
        <end position="188"/>
    </location>
</feature>
<protein>
    <recommendedName>
        <fullName evidence="6">BHLH domain-containing protein</fullName>
    </recommendedName>
</protein>
<feature type="region of interest" description="Disordered" evidence="5">
    <location>
        <begin position="1"/>
        <end position="65"/>
    </location>
</feature>
<dbReference type="InterPro" id="IPR011598">
    <property type="entry name" value="bHLH_dom"/>
</dbReference>
<evidence type="ECO:0000256" key="2">
    <source>
        <dbReference type="ARBA" id="ARBA00023015"/>
    </source>
</evidence>
<feature type="domain" description="BHLH" evidence="6">
    <location>
        <begin position="50"/>
        <end position="121"/>
    </location>
</feature>
<dbReference type="InterPro" id="IPR051732">
    <property type="entry name" value="USF"/>
</dbReference>
<feature type="region of interest" description="Disordered" evidence="5">
    <location>
        <begin position="132"/>
        <end position="296"/>
    </location>
</feature>
<keyword evidence="4" id="KW-0539">Nucleus</keyword>
<dbReference type="AlphaFoldDB" id="A0A165MA04"/>
<feature type="region of interest" description="Disordered" evidence="5">
    <location>
        <begin position="78"/>
        <end position="104"/>
    </location>
</feature>
<proteinExistence type="predicted"/>
<dbReference type="EMBL" id="KV425913">
    <property type="protein sequence ID" value="KZV98971.1"/>
    <property type="molecule type" value="Genomic_DNA"/>
</dbReference>
<feature type="compositionally biased region" description="Polar residues" evidence="5">
    <location>
        <begin position="239"/>
        <end position="254"/>
    </location>
</feature>
<organism evidence="7 8">
    <name type="scientific">Exidia glandulosa HHB12029</name>
    <dbReference type="NCBI Taxonomy" id="1314781"/>
    <lineage>
        <taxon>Eukaryota</taxon>
        <taxon>Fungi</taxon>
        <taxon>Dikarya</taxon>
        <taxon>Basidiomycota</taxon>
        <taxon>Agaricomycotina</taxon>
        <taxon>Agaricomycetes</taxon>
        <taxon>Auriculariales</taxon>
        <taxon>Exidiaceae</taxon>
        <taxon>Exidia</taxon>
    </lineage>
</organism>